<evidence type="ECO:0000313" key="2">
    <source>
        <dbReference type="WBParaSite" id="Hba_04274"/>
    </source>
</evidence>
<accession>A0A1I7WH44</accession>
<keyword evidence="1" id="KW-1185">Reference proteome</keyword>
<evidence type="ECO:0000313" key="1">
    <source>
        <dbReference type="Proteomes" id="UP000095283"/>
    </source>
</evidence>
<dbReference type="AlphaFoldDB" id="A0A1I7WH44"/>
<organism evidence="1 2">
    <name type="scientific">Heterorhabditis bacteriophora</name>
    <name type="common">Entomopathogenic nematode worm</name>
    <dbReference type="NCBI Taxonomy" id="37862"/>
    <lineage>
        <taxon>Eukaryota</taxon>
        <taxon>Metazoa</taxon>
        <taxon>Ecdysozoa</taxon>
        <taxon>Nematoda</taxon>
        <taxon>Chromadorea</taxon>
        <taxon>Rhabditida</taxon>
        <taxon>Rhabditina</taxon>
        <taxon>Rhabditomorpha</taxon>
        <taxon>Strongyloidea</taxon>
        <taxon>Heterorhabditidae</taxon>
        <taxon>Heterorhabditis</taxon>
    </lineage>
</organism>
<name>A0A1I7WH44_HETBA</name>
<protein>
    <submittedName>
        <fullName evidence="2">Uncharacterized protein</fullName>
    </submittedName>
</protein>
<reference evidence="2" key="1">
    <citation type="submission" date="2016-11" db="UniProtKB">
        <authorList>
            <consortium name="WormBaseParasite"/>
        </authorList>
    </citation>
    <scope>IDENTIFICATION</scope>
</reference>
<sequence>MCRLTAKMPNNKSSINYCQSTQVWSYGGSTENSTNYSIIGRNISTLLKNLVIVNANNIIF</sequence>
<proteinExistence type="predicted"/>
<dbReference type="WBParaSite" id="Hba_04274">
    <property type="protein sequence ID" value="Hba_04274"/>
    <property type="gene ID" value="Hba_04274"/>
</dbReference>
<dbReference type="Proteomes" id="UP000095283">
    <property type="component" value="Unplaced"/>
</dbReference>